<proteinExistence type="inferred from homology"/>
<evidence type="ECO:0000313" key="7">
    <source>
        <dbReference type="Proteomes" id="UP000597762"/>
    </source>
</evidence>
<feature type="domain" description="C2" evidence="5">
    <location>
        <begin position="1"/>
        <end position="120"/>
    </location>
</feature>
<sequence>MYIRAEEVFACKENLTLQFQGINLDKKDFFGKSDPFLIFYRANEDNSFTAVHKTEVIKNTLNPTWKPFTLLARVLCNGDYDRAIKVECYDWDRDGGHDFIGEFTTNVRTLLKGSGSENRYEAINPKKKAKKKNYRNSGEIILMSIKTETIHSFLDYIKSGRTQLNFTVAIDFTASNGNPTSPTSLHYYNPYQMNQYAAAIHAVGEIIQDYDSDKMFPTLGFGARLPDGTVSHEFALNCNAANPYCNGIQGILQAYYDSLQRVQLYGPTNFSPVINHVAKFASNVQDGSHYFVLLIITDGVITDMNQTIRSIVQASYLPMSIIIVGVGSADFEAMNILDSDDGLLRSGQQVAQRDIVQFVPFREFIGGQYSNNMQVSQAYLAKEVLAEIPEQFLSYMKTHRIEPKPLSEN</sequence>
<evidence type="ECO:0000259" key="5">
    <source>
        <dbReference type="PROSITE" id="PS50004"/>
    </source>
</evidence>
<comment type="similarity">
    <text evidence="1">Belongs to the copine family.</text>
</comment>
<comment type="caution">
    <text evidence="6">The sequence shown here is derived from an EMBL/GenBank/DDBJ whole genome shotgun (WGS) entry which is preliminary data.</text>
</comment>
<keyword evidence="2" id="KW-0479">Metal-binding</keyword>
<dbReference type="GO" id="GO:0005886">
    <property type="term" value="C:plasma membrane"/>
    <property type="evidence" value="ECO:0007669"/>
    <property type="project" value="TreeGrafter"/>
</dbReference>
<evidence type="ECO:0000256" key="4">
    <source>
        <dbReference type="ARBA" id="ARBA00022837"/>
    </source>
</evidence>
<dbReference type="InterPro" id="IPR036465">
    <property type="entry name" value="vWFA_dom_sf"/>
</dbReference>
<protein>
    <recommendedName>
        <fullName evidence="5">C2 domain-containing protein</fullName>
    </recommendedName>
</protein>
<reference evidence="6" key="1">
    <citation type="submission" date="2021-01" db="EMBL/GenBank/DDBJ databases">
        <authorList>
            <person name="Li R."/>
            <person name="Bekaert M."/>
        </authorList>
    </citation>
    <scope>NUCLEOTIDE SEQUENCE</scope>
    <source>
        <strain evidence="6">Farmed</strain>
    </source>
</reference>
<dbReference type="SUPFAM" id="SSF49562">
    <property type="entry name" value="C2 domain (Calcium/lipid-binding domain, CaLB)"/>
    <property type="match status" value="1"/>
</dbReference>
<dbReference type="InterPro" id="IPR000008">
    <property type="entry name" value="C2_dom"/>
</dbReference>
<keyword evidence="6" id="KW-0675">Receptor</keyword>
<organism evidence="6 7">
    <name type="scientific">Acanthosepion pharaonis</name>
    <name type="common">Pharaoh cuttlefish</name>
    <name type="synonym">Sepia pharaonis</name>
    <dbReference type="NCBI Taxonomy" id="158019"/>
    <lineage>
        <taxon>Eukaryota</taxon>
        <taxon>Metazoa</taxon>
        <taxon>Spiralia</taxon>
        <taxon>Lophotrochozoa</taxon>
        <taxon>Mollusca</taxon>
        <taxon>Cephalopoda</taxon>
        <taxon>Coleoidea</taxon>
        <taxon>Decapodiformes</taxon>
        <taxon>Sepiida</taxon>
        <taxon>Sepiina</taxon>
        <taxon>Sepiidae</taxon>
        <taxon>Acanthosepion</taxon>
    </lineage>
</organism>
<dbReference type="FunFam" id="2.60.40.150:FF:000013">
    <property type="entry name" value="copine-9 isoform X1"/>
    <property type="match status" value="1"/>
</dbReference>
<accession>A0A812B646</accession>
<dbReference type="InterPro" id="IPR045052">
    <property type="entry name" value="Copine"/>
</dbReference>
<dbReference type="PANTHER" id="PTHR10857">
    <property type="entry name" value="COPINE"/>
    <property type="match status" value="1"/>
</dbReference>
<dbReference type="SMART" id="SM00239">
    <property type="entry name" value="C2"/>
    <property type="match status" value="1"/>
</dbReference>
<dbReference type="EMBL" id="CAHIKZ030000366">
    <property type="protein sequence ID" value="CAE1170587.1"/>
    <property type="molecule type" value="Genomic_DNA"/>
</dbReference>
<dbReference type="OrthoDB" id="5855668at2759"/>
<dbReference type="AlphaFoldDB" id="A0A812B646"/>
<dbReference type="InterPro" id="IPR010734">
    <property type="entry name" value="Copine_C"/>
</dbReference>
<dbReference type="Proteomes" id="UP000597762">
    <property type="component" value="Unassembled WGS sequence"/>
</dbReference>
<dbReference type="GO" id="GO:0005544">
    <property type="term" value="F:calcium-dependent phospholipid binding"/>
    <property type="evidence" value="ECO:0007669"/>
    <property type="project" value="InterPro"/>
</dbReference>
<dbReference type="PROSITE" id="PS50004">
    <property type="entry name" value="C2"/>
    <property type="match status" value="1"/>
</dbReference>
<dbReference type="SMART" id="SM00327">
    <property type="entry name" value="VWA"/>
    <property type="match status" value="1"/>
</dbReference>
<dbReference type="GO" id="GO:0071277">
    <property type="term" value="P:cellular response to calcium ion"/>
    <property type="evidence" value="ECO:0007669"/>
    <property type="project" value="TreeGrafter"/>
</dbReference>
<evidence type="ECO:0000256" key="2">
    <source>
        <dbReference type="ARBA" id="ARBA00022723"/>
    </source>
</evidence>
<dbReference type="CDD" id="cd04047">
    <property type="entry name" value="C2B_Copine"/>
    <property type="match status" value="1"/>
</dbReference>
<dbReference type="Pfam" id="PF00168">
    <property type="entry name" value="C2"/>
    <property type="match status" value="1"/>
</dbReference>
<dbReference type="CDD" id="cd01459">
    <property type="entry name" value="vWA_copine_like"/>
    <property type="match status" value="1"/>
</dbReference>
<dbReference type="SUPFAM" id="SSF53300">
    <property type="entry name" value="vWA-like"/>
    <property type="match status" value="1"/>
</dbReference>
<dbReference type="InterPro" id="IPR002035">
    <property type="entry name" value="VWF_A"/>
</dbReference>
<dbReference type="Pfam" id="PF07002">
    <property type="entry name" value="Copine"/>
    <property type="match status" value="1"/>
</dbReference>
<keyword evidence="3" id="KW-0677">Repeat</keyword>
<dbReference type="GO" id="GO:0046872">
    <property type="term" value="F:metal ion binding"/>
    <property type="evidence" value="ECO:0007669"/>
    <property type="project" value="UniProtKB-KW"/>
</dbReference>
<evidence type="ECO:0000256" key="1">
    <source>
        <dbReference type="ARBA" id="ARBA00009048"/>
    </source>
</evidence>
<keyword evidence="7" id="KW-1185">Reference proteome</keyword>
<dbReference type="InterPro" id="IPR035892">
    <property type="entry name" value="C2_domain_sf"/>
</dbReference>
<evidence type="ECO:0000256" key="3">
    <source>
        <dbReference type="ARBA" id="ARBA00022737"/>
    </source>
</evidence>
<evidence type="ECO:0000313" key="6">
    <source>
        <dbReference type="EMBL" id="CAE1170587.1"/>
    </source>
</evidence>
<keyword evidence="4" id="KW-0106">Calcium</keyword>
<name>A0A812B646_ACAPH</name>
<gene>
    <name evidence="6" type="ORF">SPHA_11142</name>
</gene>
<dbReference type="Gene3D" id="2.60.40.150">
    <property type="entry name" value="C2 domain"/>
    <property type="match status" value="1"/>
</dbReference>
<dbReference type="InterPro" id="IPR037768">
    <property type="entry name" value="C2B_Copine"/>
</dbReference>
<dbReference type="PANTHER" id="PTHR10857:SF106">
    <property type="entry name" value="C2 DOMAIN-CONTAINING PROTEIN"/>
    <property type="match status" value="1"/>
</dbReference>